<gene>
    <name evidence="1" type="ORF">EFS38_16855</name>
</gene>
<organism evidence="1 2">
    <name type="scientific">Dickeya undicola</name>
    <dbReference type="NCBI Taxonomy" id="1577887"/>
    <lineage>
        <taxon>Bacteria</taxon>
        <taxon>Pseudomonadati</taxon>
        <taxon>Pseudomonadota</taxon>
        <taxon>Gammaproteobacteria</taxon>
        <taxon>Enterobacterales</taxon>
        <taxon>Pectobacteriaceae</taxon>
        <taxon>Dickeya</taxon>
    </lineage>
</organism>
<keyword evidence="2" id="KW-1185">Reference proteome</keyword>
<reference evidence="1 2" key="1">
    <citation type="submission" date="2018-11" db="EMBL/GenBank/DDBJ databases">
        <title>Characterization of surface water Dickeya isolates.</title>
        <authorList>
            <person name="Van Gijsegem F."/>
            <person name="Pedron J."/>
        </authorList>
    </citation>
    <scope>NUCLEOTIDE SEQUENCE [LARGE SCALE GENOMIC DNA]</scope>
    <source>
        <strain evidence="1 2">FVG10-MFV-A16</strain>
    </source>
</reference>
<comment type="caution">
    <text evidence="1">The sequence shown here is derived from an EMBL/GenBank/DDBJ whole genome shotgun (WGS) entry which is preliminary data.</text>
</comment>
<dbReference type="Proteomes" id="UP000271870">
    <property type="component" value="Unassembled WGS sequence"/>
</dbReference>
<protein>
    <submittedName>
        <fullName evidence="1">Uncharacterized protein</fullName>
    </submittedName>
</protein>
<accession>A0ABX9WQ22</accession>
<proteinExistence type="predicted"/>
<evidence type="ECO:0000313" key="2">
    <source>
        <dbReference type="Proteomes" id="UP000271870"/>
    </source>
</evidence>
<name>A0ABX9WQ22_9GAMM</name>
<dbReference type="EMBL" id="RJLS01000025">
    <property type="protein sequence ID" value="RNM20935.1"/>
    <property type="molecule type" value="Genomic_DNA"/>
</dbReference>
<evidence type="ECO:0000313" key="1">
    <source>
        <dbReference type="EMBL" id="RNM20935.1"/>
    </source>
</evidence>
<sequence>MLPGDLVISPNGDLSCCHIRKSYYALFMIIKEYEKVQRDGESVMNKNARLSPLIFYRKISNLYEWDLFPR</sequence>